<name>A0ABQ4G0A9_9ACTN</name>
<keyword evidence="1" id="KW-0472">Membrane</keyword>
<dbReference type="EMBL" id="BOOC01000014">
    <property type="protein sequence ID" value="GIH40477.1"/>
    <property type="molecule type" value="Genomic_DNA"/>
</dbReference>
<keyword evidence="3" id="KW-1185">Reference proteome</keyword>
<organism evidence="2 3">
    <name type="scientific">Microbispora corallina</name>
    <dbReference type="NCBI Taxonomy" id="83302"/>
    <lineage>
        <taxon>Bacteria</taxon>
        <taxon>Bacillati</taxon>
        <taxon>Actinomycetota</taxon>
        <taxon>Actinomycetes</taxon>
        <taxon>Streptosporangiales</taxon>
        <taxon>Streptosporangiaceae</taxon>
        <taxon>Microbispora</taxon>
    </lineage>
</organism>
<keyword evidence="1" id="KW-0812">Transmembrane</keyword>
<evidence type="ECO:0000313" key="2">
    <source>
        <dbReference type="EMBL" id="GIH40477.1"/>
    </source>
</evidence>
<evidence type="ECO:0000313" key="3">
    <source>
        <dbReference type="Proteomes" id="UP000603904"/>
    </source>
</evidence>
<reference evidence="2 3" key="1">
    <citation type="submission" date="2021-01" db="EMBL/GenBank/DDBJ databases">
        <title>Whole genome shotgun sequence of Microbispora corallina NBRC 16416.</title>
        <authorList>
            <person name="Komaki H."/>
            <person name="Tamura T."/>
        </authorList>
    </citation>
    <scope>NUCLEOTIDE SEQUENCE [LARGE SCALE GENOMIC DNA]</scope>
    <source>
        <strain evidence="2 3">NBRC 16416</strain>
    </source>
</reference>
<gene>
    <name evidence="2" type="ORF">Mco01_34770</name>
</gene>
<feature type="transmembrane region" description="Helical" evidence="1">
    <location>
        <begin position="6"/>
        <end position="27"/>
    </location>
</feature>
<evidence type="ECO:0000256" key="1">
    <source>
        <dbReference type="SAM" id="Phobius"/>
    </source>
</evidence>
<keyword evidence="1" id="KW-1133">Transmembrane helix</keyword>
<comment type="caution">
    <text evidence="2">The sequence shown here is derived from an EMBL/GenBank/DDBJ whole genome shotgun (WGS) entry which is preliminary data.</text>
</comment>
<protein>
    <submittedName>
        <fullName evidence="2">Uncharacterized protein</fullName>
    </submittedName>
</protein>
<dbReference type="Proteomes" id="UP000603904">
    <property type="component" value="Unassembled WGS sequence"/>
</dbReference>
<sequence>MDYTSYGPGVIAFAIVAAIGLALFFLLKSMNRQFAKIQTPDDRRDDRPSENGSDT</sequence>
<proteinExistence type="predicted"/>
<dbReference type="RefSeq" id="WP_204057890.1">
    <property type="nucleotide sequence ID" value="NZ_BAAAGP010000009.1"/>
</dbReference>
<accession>A0ABQ4G0A9</accession>